<dbReference type="RefSeq" id="WP_259549824.1">
    <property type="nucleotide sequence ID" value="NZ_BAABHW010000004.1"/>
</dbReference>
<accession>A0ABP9LHS8</accession>
<keyword evidence="2" id="KW-1185">Reference proteome</keyword>
<dbReference type="EMBL" id="BAABHW010000004">
    <property type="protein sequence ID" value="GAA5076721.1"/>
    <property type="molecule type" value="Genomic_DNA"/>
</dbReference>
<organism evidence="1 2">
    <name type="scientific">[Roseibacterium] beibuensis</name>
    <dbReference type="NCBI Taxonomy" id="1193142"/>
    <lineage>
        <taxon>Bacteria</taxon>
        <taxon>Pseudomonadati</taxon>
        <taxon>Pseudomonadota</taxon>
        <taxon>Alphaproteobacteria</taxon>
        <taxon>Rhodobacterales</taxon>
        <taxon>Roseobacteraceae</taxon>
        <taxon>Roseicyclus</taxon>
    </lineage>
</organism>
<protein>
    <submittedName>
        <fullName evidence="1">Uncharacterized protein</fullName>
    </submittedName>
</protein>
<comment type="caution">
    <text evidence="1">The sequence shown here is derived from an EMBL/GenBank/DDBJ whole genome shotgun (WGS) entry which is preliminary data.</text>
</comment>
<proteinExistence type="predicted"/>
<name>A0ABP9LHS8_9RHOB</name>
<reference evidence="2" key="1">
    <citation type="journal article" date="2019" name="Int. J. Syst. Evol. Microbiol.">
        <title>The Global Catalogue of Microorganisms (GCM) 10K type strain sequencing project: providing services to taxonomists for standard genome sequencing and annotation.</title>
        <authorList>
            <consortium name="The Broad Institute Genomics Platform"/>
            <consortium name="The Broad Institute Genome Sequencing Center for Infectious Disease"/>
            <person name="Wu L."/>
            <person name="Ma J."/>
        </authorList>
    </citation>
    <scope>NUCLEOTIDE SEQUENCE [LARGE SCALE GENOMIC DNA]</scope>
    <source>
        <strain evidence="2">JCM 18015</strain>
    </source>
</reference>
<dbReference type="Proteomes" id="UP001499910">
    <property type="component" value="Unassembled WGS sequence"/>
</dbReference>
<evidence type="ECO:0000313" key="2">
    <source>
        <dbReference type="Proteomes" id="UP001499910"/>
    </source>
</evidence>
<sequence length="237" mass="24948">MNQPAPDNHSPLPPPGKLIATAEVISLADHAAKRAEKLGTVIAGLEAGIARRGEEAAASAAAAGFPPEDQWAAATKLTAKARAEVVTNSEDARWGYIREVNAAAESVALTAALFASPQAVLARAGLGTPERTHFQTQLDGSGIVEIKNMAALAVATNNKVLGAAIMAAVDRMPRRERPLSTAELAERLVGEETRQVQDAITKIKLAAQSAINLNREFTAGKVRPLDRIKLALNKKEA</sequence>
<evidence type="ECO:0000313" key="1">
    <source>
        <dbReference type="EMBL" id="GAA5076721.1"/>
    </source>
</evidence>
<gene>
    <name evidence="1" type="ORF">GCM10023209_26140</name>
</gene>